<comment type="catalytic activity">
    <reaction evidence="9">
        <text>a hydroperoxide + [thioredoxin]-dithiol = an alcohol + [thioredoxin]-disulfide + H2O</text>
        <dbReference type="Rhea" id="RHEA:62620"/>
        <dbReference type="Rhea" id="RHEA-COMP:10698"/>
        <dbReference type="Rhea" id="RHEA-COMP:10700"/>
        <dbReference type="ChEBI" id="CHEBI:15377"/>
        <dbReference type="ChEBI" id="CHEBI:29950"/>
        <dbReference type="ChEBI" id="CHEBI:30879"/>
        <dbReference type="ChEBI" id="CHEBI:35924"/>
        <dbReference type="ChEBI" id="CHEBI:50058"/>
        <dbReference type="EC" id="1.11.1.24"/>
    </reaction>
</comment>
<feature type="region of interest" description="Disordered" evidence="10">
    <location>
        <begin position="1"/>
        <end position="34"/>
    </location>
</feature>
<dbReference type="InterPro" id="IPR000866">
    <property type="entry name" value="AhpC/TSA"/>
</dbReference>
<comment type="caution">
    <text evidence="12">The sequence shown here is derived from an EMBL/GenBank/DDBJ whole genome shotgun (WGS) entry which is preliminary data.</text>
</comment>
<dbReference type="SUPFAM" id="SSF52833">
    <property type="entry name" value="Thioredoxin-like"/>
    <property type="match status" value="1"/>
</dbReference>
<dbReference type="Pfam" id="PF00578">
    <property type="entry name" value="AhpC-TSA"/>
    <property type="match status" value="1"/>
</dbReference>
<evidence type="ECO:0000256" key="8">
    <source>
        <dbReference type="ARBA" id="ARBA00038489"/>
    </source>
</evidence>
<keyword evidence="4" id="KW-0560">Oxidoreductase</keyword>
<evidence type="ECO:0000256" key="3">
    <source>
        <dbReference type="ARBA" id="ARBA00022862"/>
    </source>
</evidence>
<dbReference type="GO" id="GO:0008379">
    <property type="term" value="F:thioredoxin peroxidase activity"/>
    <property type="evidence" value="ECO:0007669"/>
    <property type="project" value="TreeGrafter"/>
</dbReference>
<dbReference type="EC" id="1.11.1.24" evidence="1"/>
<dbReference type="AlphaFoldDB" id="A0A9P4NFB5"/>
<name>A0A9P4NFB5_9PEZI</name>
<evidence type="ECO:0000256" key="4">
    <source>
        <dbReference type="ARBA" id="ARBA00023002"/>
    </source>
</evidence>
<dbReference type="Proteomes" id="UP000800235">
    <property type="component" value="Unassembled WGS sequence"/>
</dbReference>
<dbReference type="PANTHER" id="PTHR42801">
    <property type="entry name" value="THIOREDOXIN-DEPENDENT PEROXIDE REDUCTASE"/>
    <property type="match status" value="1"/>
</dbReference>
<dbReference type="InterPro" id="IPR050924">
    <property type="entry name" value="Peroxiredoxin_BCP/PrxQ"/>
</dbReference>
<dbReference type="GO" id="GO:0005737">
    <property type="term" value="C:cytoplasm"/>
    <property type="evidence" value="ECO:0007669"/>
    <property type="project" value="TreeGrafter"/>
</dbReference>
<dbReference type="GO" id="GO:0034599">
    <property type="term" value="P:cellular response to oxidative stress"/>
    <property type="evidence" value="ECO:0007669"/>
    <property type="project" value="TreeGrafter"/>
</dbReference>
<feature type="domain" description="Thioredoxin" evidence="11">
    <location>
        <begin position="48"/>
        <end position="200"/>
    </location>
</feature>
<comment type="similarity">
    <text evidence="8">Belongs to the peroxiredoxin family. BCP/PrxQ subfamily.</text>
</comment>
<protein>
    <recommendedName>
        <fullName evidence="1">thioredoxin-dependent peroxiredoxin</fullName>
        <ecNumber evidence="1">1.11.1.24</ecNumber>
    </recommendedName>
    <alternativeName>
        <fullName evidence="7">Thioredoxin peroxidase</fullName>
    </alternativeName>
</protein>
<evidence type="ECO:0000313" key="12">
    <source>
        <dbReference type="EMBL" id="KAF2418786.1"/>
    </source>
</evidence>
<evidence type="ECO:0000256" key="1">
    <source>
        <dbReference type="ARBA" id="ARBA00013017"/>
    </source>
</evidence>
<keyword evidence="6" id="KW-0676">Redox-active center</keyword>
<dbReference type="GO" id="GO:0045454">
    <property type="term" value="P:cell redox homeostasis"/>
    <property type="evidence" value="ECO:0007669"/>
    <property type="project" value="TreeGrafter"/>
</dbReference>
<sequence length="236" mass="24702">MVELRKRKTPPPALDAGPAKKKTGPKPKKTLKETVDQKVEQVVDVVKDAVGGAATAINGAASEPKVGEIIDLEGFGGDIETQDGKKTTLKQLVDESKAGVVLFTYPKASTPGCTKQACSFRDGYSFLTSSGLSIYGLSSDGPKANSTFKNKYTFPYDLICNPSRRGVFIIDKSGKVLEAFKGGPEPTVDATKKIVDGMEKVDSSGADETAAPAVGEDKKVADVAADVADTAAKLDG</sequence>
<dbReference type="EMBL" id="MU007124">
    <property type="protein sequence ID" value="KAF2418786.1"/>
    <property type="molecule type" value="Genomic_DNA"/>
</dbReference>
<evidence type="ECO:0000259" key="11">
    <source>
        <dbReference type="PROSITE" id="PS51352"/>
    </source>
</evidence>
<evidence type="ECO:0000256" key="9">
    <source>
        <dbReference type="ARBA" id="ARBA00049091"/>
    </source>
</evidence>
<evidence type="ECO:0000313" key="13">
    <source>
        <dbReference type="Proteomes" id="UP000800235"/>
    </source>
</evidence>
<organism evidence="12 13">
    <name type="scientific">Tothia fuscella</name>
    <dbReference type="NCBI Taxonomy" id="1048955"/>
    <lineage>
        <taxon>Eukaryota</taxon>
        <taxon>Fungi</taxon>
        <taxon>Dikarya</taxon>
        <taxon>Ascomycota</taxon>
        <taxon>Pezizomycotina</taxon>
        <taxon>Dothideomycetes</taxon>
        <taxon>Pleosporomycetidae</taxon>
        <taxon>Venturiales</taxon>
        <taxon>Cylindrosympodiaceae</taxon>
        <taxon>Tothia</taxon>
    </lineage>
</organism>
<dbReference type="OrthoDB" id="338622at2759"/>
<reference evidence="12" key="1">
    <citation type="journal article" date="2020" name="Stud. Mycol.">
        <title>101 Dothideomycetes genomes: a test case for predicting lifestyles and emergence of pathogens.</title>
        <authorList>
            <person name="Haridas S."/>
            <person name="Albert R."/>
            <person name="Binder M."/>
            <person name="Bloem J."/>
            <person name="Labutti K."/>
            <person name="Salamov A."/>
            <person name="Andreopoulos B."/>
            <person name="Baker S."/>
            <person name="Barry K."/>
            <person name="Bills G."/>
            <person name="Bluhm B."/>
            <person name="Cannon C."/>
            <person name="Castanera R."/>
            <person name="Culley D."/>
            <person name="Daum C."/>
            <person name="Ezra D."/>
            <person name="Gonzalez J."/>
            <person name="Henrissat B."/>
            <person name="Kuo A."/>
            <person name="Liang C."/>
            <person name="Lipzen A."/>
            <person name="Lutzoni F."/>
            <person name="Magnuson J."/>
            <person name="Mondo S."/>
            <person name="Nolan M."/>
            <person name="Ohm R."/>
            <person name="Pangilinan J."/>
            <person name="Park H.-J."/>
            <person name="Ramirez L."/>
            <person name="Alfaro M."/>
            <person name="Sun H."/>
            <person name="Tritt A."/>
            <person name="Yoshinaga Y."/>
            <person name="Zwiers L.-H."/>
            <person name="Turgeon B."/>
            <person name="Goodwin S."/>
            <person name="Spatafora J."/>
            <person name="Crous P."/>
            <person name="Grigoriev I."/>
        </authorList>
    </citation>
    <scope>NUCLEOTIDE SEQUENCE</scope>
    <source>
        <strain evidence="12">CBS 130266</strain>
    </source>
</reference>
<keyword evidence="5" id="KW-1015">Disulfide bond</keyword>
<gene>
    <name evidence="12" type="ORF">EJ08DRAFT_50055</name>
</gene>
<evidence type="ECO:0000256" key="5">
    <source>
        <dbReference type="ARBA" id="ARBA00023157"/>
    </source>
</evidence>
<keyword evidence="13" id="KW-1185">Reference proteome</keyword>
<evidence type="ECO:0000256" key="7">
    <source>
        <dbReference type="ARBA" id="ARBA00032824"/>
    </source>
</evidence>
<accession>A0A9P4NFB5</accession>
<evidence type="ECO:0000256" key="10">
    <source>
        <dbReference type="SAM" id="MobiDB-lite"/>
    </source>
</evidence>
<evidence type="ECO:0000256" key="6">
    <source>
        <dbReference type="ARBA" id="ARBA00023284"/>
    </source>
</evidence>
<keyword evidence="2" id="KW-0575">Peroxidase</keyword>
<proteinExistence type="inferred from homology"/>
<dbReference type="InterPro" id="IPR013766">
    <property type="entry name" value="Thioredoxin_domain"/>
</dbReference>
<evidence type="ECO:0000256" key="2">
    <source>
        <dbReference type="ARBA" id="ARBA00022559"/>
    </source>
</evidence>
<dbReference type="PANTHER" id="PTHR42801:SF23">
    <property type="entry name" value="PEROXIREDOXIN DOT5"/>
    <property type="match status" value="1"/>
</dbReference>
<dbReference type="CDD" id="cd03017">
    <property type="entry name" value="PRX_BCP"/>
    <property type="match status" value="1"/>
</dbReference>
<keyword evidence="3" id="KW-0049">Antioxidant</keyword>
<feature type="compositionally biased region" description="Basic residues" evidence="10">
    <location>
        <begin position="19"/>
        <end position="29"/>
    </location>
</feature>
<dbReference type="Gene3D" id="3.40.30.10">
    <property type="entry name" value="Glutaredoxin"/>
    <property type="match status" value="1"/>
</dbReference>
<dbReference type="PROSITE" id="PS51352">
    <property type="entry name" value="THIOREDOXIN_2"/>
    <property type="match status" value="1"/>
</dbReference>
<dbReference type="InterPro" id="IPR036249">
    <property type="entry name" value="Thioredoxin-like_sf"/>
</dbReference>